<sequence>MVRNRDEEKPWQDLRFTERAAEGSAILLAGHHRRALVQHRLNWLFTKMEALEKESEKDAFVREQTKDSIALVREQIMTRGTWLAAIHSRELMEADHEEGIAIMTQLATNTTEVYNPDDTYTHLQRFMHALKNSQDLEAREKVYKTYVFQSHNYPELRKLIQKHKDIFECFISLTPMKSFDKVLPTLSEFQALSSGLWDIFNLLATPGSCTLYALIDGRIKIGRRSMEKLIKSVGHYKSILIPNVTEEDDLDPDLGDDYTEFLNKVDEYTKDYNITFFRSLSPSLQNFLAILVDRIDYVYDQYVVNCFQHWGLGGQETVSDQWRGDHIQYMGFVSDNVKTVVEEFLGENRKLSPGDIATIKDVPNKIQLFGLYPLHPESCPIAIPRMPFLTPKFFDDLLQSILSARAGLPLMAYMTQPSLYASLTKREDDKSTSSNNGNRIPYHNFSSAIRYTLAKRNSKAIKWDTPIDLNWSSYLWGNIVILFFNHRHAFAKHSKEILAVLPITASSIPKLPSEFSKEGSSGPRLLHGAFNHWRTTAKSEAVAKHGVKVPNALVGMERLLRTLPGNIHNFLIKVPLVDLEIEGGIDLSWAYALQYIAWPFLWYNAEAPRGHPNPMATDHSVFFSVFQDMITLKKVIQPLLRQKSLAEFHAALYKLFPAPLVKWGSNTILPGLWVGAPVDVSQRIADIEADDDDEDDGPEYQSRKSNFDLDMEKQLTLAQTIYKNIDRSGLVSKQGRKTVKIVPSSLVAAARKLAEDYLGNAVYVNAYRHGLKESQNYLELSDEDKADFRARYQTLFEKLAPTAVIASEEELDAFGSRVDIANEEGSSSRILAGDKKVWTEVVVVEESGLGKKRKRHEEHHDQAAASKKKGKAKAVEPDEPSDEVVEKPKKKVKGKGKGKAQAGGAKKSRVVSSAMIEDSDDL</sequence>
<dbReference type="AlphaFoldDB" id="A0AA38PNE6"/>
<evidence type="ECO:0000313" key="2">
    <source>
        <dbReference type="EMBL" id="KAJ3978828.1"/>
    </source>
</evidence>
<name>A0AA38PNE6_9AGAR</name>
<feature type="region of interest" description="Disordered" evidence="1">
    <location>
        <begin position="848"/>
        <end position="922"/>
    </location>
</feature>
<organism evidence="2 3">
    <name type="scientific">Lentinula detonsa</name>
    <dbReference type="NCBI Taxonomy" id="2804962"/>
    <lineage>
        <taxon>Eukaryota</taxon>
        <taxon>Fungi</taxon>
        <taxon>Dikarya</taxon>
        <taxon>Basidiomycota</taxon>
        <taxon>Agaricomycotina</taxon>
        <taxon>Agaricomycetes</taxon>
        <taxon>Agaricomycetidae</taxon>
        <taxon>Agaricales</taxon>
        <taxon>Marasmiineae</taxon>
        <taxon>Omphalotaceae</taxon>
        <taxon>Lentinula</taxon>
    </lineage>
</organism>
<accession>A0AA38PNE6</accession>
<protein>
    <submittedName>
        <fullName evidence="2">Uncharacterized protein</fullName>
    </submittedName>
</protein>
<gene>
    <name evidence="2" type="ORF">F5890DRAFT_1559591</name>
</gene>
<dbReference type="Proteomes" id="UP001163850">
    <property type="component" value="Unassembled WGS sequence"/>
</dbReference>
<proteinExistence type="predicted"/>
<evidence type="ECO:0000256" key="1">
    <source>
        <dbReference type="SAM" id="MobiDB-lite"/>
    </source>
</evidence>
<comment type="caution">
    <text evidence="2">The sequence shown here is derived from an EMBL/GenBank/DDBJ whole genome shotgun (WGS) entry which is preliminary data.</text>
</comment>
<reference evidence="2" key="1">
    <citation type="submission" date="2022-08" db="EMBL/GenBank/DDBJ databases">
        <authorList>
            <consortium name="DOE Joint Genome Institute"/>
            <person name="Min B."/>
            <person name="Riley R."/>
            <person name="Sierra-Patev S."/>
            <person name="Naranjo-Ortiz M."/>
            <person name="Looney B."/>
            <person name="Konkel Z."/>
            <person name="Slot J.C."/>
            <person name="Sakamoto Y."/>
            <person name="Steenwyk J.L."/>
            <person name="Rokas A."/>
            <person name="Carro J."/>
            <person name="Camarero S."/>
            <person name="Ferreira P."/>
            <person name="Molpeceres G."/>
            <person name="Ruiz-Duenas F.J."/>
            <person name="Serrano A."/>
            <person name="Henrissat B."/>
            <person name="Drula E."/>
            <person name="Hughes K.W."/>
            <person name="Mata J.L."/>
            <person name="Ishikawa N.K."/>
            <person name="Vargas-Isla R."/>
            <person name="Ushijima S."/>
            <person name="Smith C.A."/>
            <person name="Ahrendt S."/>
            <person name="Andreopoulos W."/>
            <person name="He G."/>
            <person name="Labutti K."/>
            <person name="Lipzen A."/>
            <person name="Ng V."/>
            <person name="Sandor L."/>
            <person name="Barry K."/>
            <person name="Martinez A.T."/>
            <person name="Xiao Y."/>
            <person name="Gibbons J.G."/>
            <person name="Terashima K."/>
            <person name="Hibbett D.S."/>
            <person name="Grigoriev I.V."/>
        </authorList>
    </citation>
    <scope>NUCLEOTIDE SEQUENCE</scope>
    <source>
        <strain evidence="2">TFB7829</strain>
    </source>
</reference>
<evidence type="ECO:0000313" key="3">
    <source>
        <dbReference type="Proteomes" id="UP001163850"/>
    </source>
</evidence>
<feature type="compositionally biased region" description="Basic residues" evidence="1">
    <location>
        <begin position="888"/>
        <end position="898"/>
    </location>
</feature>
<dbReference type="EMBL" id="MU802666">
    <property type="protein sequence ID" value="KAJ3978828.1"/>
    <property type="molecule type" value="Genomic_DNA"/>
</dbReference>